<comment type="caution">
    <text evidence="1">The sequence shown here is derived from an EMBL/GenBank/DDBJ whole genome shotgun (WGS) entry which is preliminary data.</text>
</comment>
<reference evidence="1" key="1">
    <citation type="submission" date="2016-10" db="EMBL/GenBank/DDBJ databases">
        <title>Sequence of Gallionella enrichment culture.</title>
        <authorList>
            <person name="Poehlein A."/>
            <person name="Muehling M."/>
            <person name="Daniel R."/>
        </authorList>
    </citation>
    <scope>NUCLEOTIDE SEQUENCE</scope>
</reference>
<dbReference type="AlphaFoldDB" id="A0A1J5PSG9"/>
<gene>
    <name evidence="1" type="ORF">GALL_519210</name>
</gene>
<dbReference type="EMBL" id="MLJW01006551">
    <property type="protein sequence ID" value="OIQ66509.1"/>
    <property type="molecule type" value="Genomic_DNA"/>
</dbReference>
<name>A0A1J5PSG9_9ZZZZ</name>
<protein>
    <submittedName>
        <fullName evidence="1">Uncharacterized protein</fullName>
    </submittedName>
</protein>
<proteinExistence type="predicted"/>
<organism evidence="1">
    <name type="scientific">mine drainage metagenome</name>
    <dbReference type="NCBI Taxonomy" id="410659"/>
    <lineage>
        <taxon>unclassified sequences</taxon>
        <taxon>metagenomes</taxon>
        <taxon>ecological metagenomes</taxon>
    </lineage>
</organism>
<evidence type="ECO:0000313" key="1">
    <source>
        <dbReference type="EMBL" id="OIQ66509.1"/>
    </source>
</evidence>
<sequence>MENASSFMLRVLMPMALAAISSSRIAIQARPMRESCSR</sequence>
<accession>A0A1J5PSG9</accession>